<dbReference type="EMBL" id="JRNN01000072">
    <property type="protein sequence ID" value="KGF34216.1"/>
    <property type="molecule type" value="Genomic_DNA"/>
</dbReference>
<dbReference type="NCBIfam" id="NF045780">
    <property type="entry name" value="TrlF_fam_ATP"/>
    <property type="match status" value="1"/>
</dbReference>
<evidence type="ECO:0000256" key="1">
    <source>
        <dbReference type="SAM" id="Coils"/>
    </source>
</evidence>
<dbReference type="InterPro" id="IPR003959">
    <property type="entry name" value="ATPase_AAA_core"/>
</dbReference>
<dbReference type="InterPro" id="IPR027417">
    <property type="entry name" value="P-loop_NTPase"/>
</dbReference>
<reference evidence="3 4" key="1">
    <citation type="submission" date="2014-07" db="EMBL/GenBank/DDBJ databases">
        <authorList>
            <person name="McCorrison J."/>
            <person name="Sanka R."/>
            <person name="Torralba M."/>
            <person name="Gillis M."/>
            <person name="Haft D.H."/>
            <person name="Methe B."/>
            <person name="Sutton G."/>
            <person name="Nelson K.E."/>
        </authorList>
    </citation>
    <scope>NUCLEOTIDE SEQUENCE [LARGE SCALE GENOMIC DNA]</scope>
    <source>
        <strain evidence="3 4">DNF00853</strain>
    </source>
</reference>
<feature type="domain" description="ATPase AAA-type core" evidence="2">
    <location>
        <begin position="577"/>
        <end position="837"/>
    </location>
</feature>
<dbReference type="OrthoDB" id="9791620at2"/>
<dbReference type="Pfam" id="PF13304">
    <property type="entry name" value="AAA_21"/>
    <property type="match status" value="1"/>
</dbReference>
<dbReference type="InterPro" id="IPR054787">
    <property type="entry name" value="TrlF_ATPase"/>
</dbReference>
<feature type="coiled-coil region" evidence="1">
    <location>
        <begin position="607"/>
        <end position="651"/>
    </location>
</feature>
<accession>A0A095ZIP5</accession>
<evidence type="ECO:0000313" key="4">
    <source>
        <dbReference type="Proteomes" id="UP000029556"/>
    </source>
</evidence>
<sequence>MNRGSEWRIWDLHVHTPFSLEHNYKCSPDEDIWEKYIDALEHLPDDIKVLGINDYLFIDGYRKILDYKEQGRLQNIELILPVVEFRLSKFCGNKKFKRINYHVIFSNELTPDQIQQQFLNALTAHYTLSPDCTQQWGGVISIESIQDLGERIIASVPENEHQHYGSPLREGFNNLNLETSVIKNALSNANQIFEGKFMTAIGKTEWEDFKWNDNSIAEKKSIINDVDIVFTAAEDIEAYNKSKEKLHEQGVNDLLLDCSDAHSFADQIELKDRLGNCKTWIKADTTFEGLKQILFEPEDRVKIQITKPDEKNIYQVIDSITLKEDDFWDGKIFLNPNLNTIIGGRSTGKSSLLKAIAAKHGNKEVGEGDFIRQHLDGVSIRWQDGNNQLGREIEYFRQSYMHEIAFDSEKTNKIVEDIIKSKDENRILENYYTHLTDVSKSVTDGVFYVFQLQKEIDSLKKSLSEKGNRDGVQQQLQLLKTKASTLQKDGALTQEERVSFDAYVYQIQEKKKLIAAADNDLELLNRLKNLTPFDSSFEKKWDFDKLSFGLNQYEVDRLFNGLKVRTEMEWTEIVQKIIEDTSKAKDQIATEIQTIIASDIYKKGLRIFEDNKELKDINSKIQEEERKLTAIDEIQKKLEQARLQREESIRKVIDNHCSYKISANDICNNLAITYDKLDIRVKLTFHKQEMRVFLETRLNQRGYERQEYLQELLNKYDEDNKAISLDFFKNLLSEKVLLKNGYEALNVVTEFLTHSWYSLDYSLTYQGDNFVNMSEGKQAFVILKLLLDFSDKKCPILIDQPEDSLDNRAIYHELVAYIKRKKKERQIILVTHNSNVVVSADAENVIVANQEGADTPNLGGLKFQYINGSLEDTKQRDENAEYILSSQGIREHICDILEGGRVAFEKREQKYGFRR</sequence>
<keyword evidence="1" id="KW-0175">Coiled coil</keyword>
<dbReference type="Gene3D" id="3.40.50.300">
    <property type="entry name" value="P-loop containing nucleotide triphosphate hydrolases"/>
    <property type="match status" value="1"/>
</dbReference>
<name>A0A095ZIP5_9BACT</name>
<gene>
    <name evidence="3" type="ORF">HMPREF2137_08355</name>
</gene>
<dbReference type="GeneID" id="97998153"/>
<dbReference type="GO" id="GO:0016887">
    <property type="term" value="F:ATP hydrolysis activity"/>
    <property type="evidence" value="ECO:0007669"/>
    <property type="project" value="InterPro"/>
</dbReference>
<dbReference type="RefSeq" id="WP_023058433.1">
    <property type="nucleotide sequence ID" value="NZ_JRNN01000072.1"/>
</dbReference>
<organism evidence="3 4">
    <name type="scientific">Hoylesella buccalis DNF00853</name>
    <dbReference type="NCBI Taxonomy" id="1401074"/>
    <lineage>
        <taxon>Bacteria</taxon>
        <taxon>Pseudomonadati</taxon>
        <taxon>Bacteroidota</taxon>
        <taxon>Bacteroidia</taxon>
        <taxon>Bacteroidales</taxon>
        <taxon>Prevotellaceae</taxon>
        <taxon>Hoylesella</taxon>
    </lineage>
</organism>
<protein>
    <submittedName>
        <fullName evidence="3">DNA repair protein</fullName>
    </submittedName>
</protein>
<evidence type="ECO:0000313" key="3">
    <source>
        <dbReference type="EMBL" id="KGF34216.1"/>
    </source>
</evidence>
<evidence type="ECO:0000259" key="2">
    <source>
        <dbReference type="Pfam" id="PF13304"/>
    </source>
</evidence>
<proteinExistence type="predicted"/>
<dbReference type="GO" id="GO:0005524">
    <property type="term" value="F:ATP binding"/>
    <property type="evidence" value="ECO:0007669"/>
    <property type="project" value="InterPro"/>
</dbReference>
<comment type="caution">
    <text evidence="3">The sequence shown here is derived from an EMBL/GenBank/DDBJ whole genome shotgun (WGS) entry which is preliminary data.</text>
</comment>
<dbReference type="SUPFAM" id="SSF52540">
    <property type="entry name" value="P-loop containing nucleoside triphosphate hydrolases"/>
    <property type="match status" value="1"/>
</dbReference>
<feature type="coiled-coil region" evidence="1">
    <location>
        <begin position="469"/>
        <end position="527"/>
    </location>
</feature>
<dbReference type="AlphaFoldDB" id="A0A095ZIP5"/>
<dbReference type="Proteomes" id="UP000029556">
    <property type="component" value="Unassembled WGS sequence"/>
</dbReference>